<dbReference type="SUPFAM" id="SSF52833">
    <property type="entry name" value="Thioredoxin-like"/>
    <property type="match status" value="1"/>
</dbReference>
<evidence type="ECO:0000259" key="3">
    <source>
        <dbReference type="PROSITE" id="PS50405"/>
    </source>
</evidence>
<feature type="domain" description="GST C-terminal" evidence="3">
    <location>
        <begin position="92"/>
        <end position="237"/>
    </location>
</feature>
<dbReference type="Gene3D" id="1.20.1050.10">
    <property type="match status" value="1"/>
</dbReference>
<comment type="caution">
    <text evidence="4">The sequence shown here is derived from an EMBL/GenBank/DDBJ whole genome shotgun (WGS) entry which is preliminary data.</text>
</comment>
<evidence type="ECO:0000313" key="5">
    <source>
        <dbReference type="Proteomes" id="UP001408356"/>
    </source>
</evidence>
<feature type="domain" description="GST N-terminal" evidence="2">
    <location>
        <begin position="3"/>
        <end position="86"/>
    </location>
</feature>
<name>A0ABR2V9E8_9PEZI</name>
<dbReference type="InterPro" id="IPR036282">
    <property type="entry name" value="Glutathione-S-Trfase_C_sf"/>
</dbReference>
<sequence>MSSSDITLYFLGASRAIRVAWLLEELNLPYSLVSANRAPNGLAPPEFKAKIPAPLKKSPTIKDGSIVVQESGAIIDYIIEKYDTDGKLQSSNPQVRAKTREWVHAAEGVFALHGIAIMYARWFLPEGSKSALPQMEEKLSTNVRNDLDWIEGHLREQNTKFLSGNTVSAADIMMQFSIEFIYVRKLGLNAREAGEEEGDGHWPETKKWLKRCMNEPAFKRAVEKTGYTLESNGQFKT</sequence>
<dbReference type="InterPro" id="IPR004045">
    <property type="entry name" value="Glutathione_S-Trfase_N"/>
</dbReference>
<keyword evidence="5" id="KW-1185">Reference proteome</keyword>
<dbReference type="InterPro" id="IPR040079">
    <property type="entry name" value="Glutathione_S-Trfase"/>
</dbReference>
<organism evidence="4 5">
    <name type="scientific">Seiridium unicorne</name>
    <dbReference type="NCBI Taxonomy" id="138068"/>
    <lineage>
        <taxon>Eukaryota</taxon>
        <taxon>Fungi</taxon>
        <taxon>Dikarya</taxon>
        <taxon>Ascomycota</taxon>
        <taxon>Pezizomycotina</taxon>
        <taxon>Sordariomycetes</taxon>
        <taxon>Xylariomycetidae</taxon>
        <taxon>Amphisphaeriales</taxon>
        <taxon>Sporocadaceae</taxon>
        <taxon>Seiridium</taxon>
    </lineage>
</organism>
<dbReference type="PROSITE" id="PS50404">
    <property type="entry name" value="GST_NTER"/>
    <property type="match status" value="1"/>
</dbReference>
<dbReference type="SFLD" id="SFLDG00358">
    <property type="entry name" value="Main_(cytGST)"/>
    <property type="match status" value="1"/>
</dbReference>
<gene>
    <name evidence="4" type="ORF">SUNI508_14004</name>
</gene>
<dbReference type="InterPro" id="IPR004046">
    <property type="entry name" value="GST_C"/>
</dbReference>
<dbReference type="PANTHER" id="PTHR44051">
    <property type="entry name" value="GLUTATHIONE S-TRANSFERASE-RELATED"/>
    <property type="match status" value="1"/>
</dbReference>
<evidence type="ECO:0000313" key="4">
    <source>
        <dbReference type="EMBL" id="KAK9423459.1"/>
    </source>
</evidence>
<dbReference type="SFLD" id="SFLDS00019">
    <property type="entry name" value="Glutathione_Transferase_(cytos"/>
    <property type="match status" value="1"/>
</dbReference>
<dbReference type="SUPFAM" id="SSF47616">
    <property type="entry name" value="GST C-terminal domain-like"/>
    <property type="match status" value="1"/>
</dbReference>
<dbReference type="CDD" id="cd03046">
    <property type="entry name" value="GST_N_GTT1_like"/>
    <property type="match status" value="1"/>
</dbReference>
<dbReference type="Proteomes" id="UP001408356">
    <property type="component" value="Unassembled WGS sequence"/>
</dbReference>
<dbReference type="PROSITE" id="PS50405">
    <property type="entry name" value="GST_CTER"/>
    <property type="match status" value="1"/>
</dbReference>
<dbReference type="EMBL" id="JARVKF010000072">
    <property type="protein sequence ID" value="KAK9423459.1"/>
    <property type="molecule type" value="Genomic_DNA"/>
</dbReference>
<dbReference type="Gene3D" id="3.40.30.10">
    <property type="entry name" value="Glutaredoxin"/>
    <property type="match status" value="1"/>
</dbReference>
<reference evidence="4 5" key="1">
    <citation type="journal article" date="2024" name="J. Plant Pathol.">
        <title>Sequence and assembly of the genome of Seiridium unicorne, isolate CBS 538.82, causal agent of cypress canker disease.</title>
        <authorList>
            <person name="Scali E."/>
            <person name="Rocca G.D."/>
            <person name="Danti R."/>
            <person name="Garbelotto M."/>
            <person name="Barberini S."/>
            <person name="Baroncelli R."/>
            <person name="Emiliani G."/>
        </authorList>
    </citation>
    <scope>NUCLEOTIDE SEQUENCE [LARGE SCALE GENOMIC DNA]</scope>
    <source>
        <strain evidence="4 5">BM-138-508</strain>
    </source>
</reference>
<protein>
    <submittedName>
        <fullName evidence="4">Glutathione S-transferase</fullName>
    </submittedName>
</protein>
<comment type="similarity">
    <text evidence="1">Belongs to the GST superfamily.</text>
</comment>
<dbReference type="InterPro" id="IPR036249">
    <property type="entry name" value="Thioredoxin-like_sf"/>
</dbReference>
<dbReference type="Pfam" id="PF13417">
    <property type="entry name" value="GST_N_3"/>
    <property type="match status" value="1"/>
</dbReference>
<evidence type="ECO:0000259" key="2">
    <source>
        <dbReference type="PROSITE" id="PS50404"/>
    </source>
</evidence>
<dbReference type="Pfam" id="PF00043">
    <property type="entry name" value="GST_C"/>
    <property type="match status" value="1"/>
</dbReference>
<evidence type="ECO:0000256" key="1">
    <source>
        <dbReference type="ARBA" id="ARBA00007409"/>
    </source>
</evidence>
<dbReference type="InterPro" id="IPR010987">
    <property type="entry name" value="Glutathione-S-Trfase_C-like"/>
</dbReference>
<dbReference type="PANTHER" id="PTHR44051:SF9">
    <property type="entry name" value="GLUTATHIONE S-TRANSFERASE 1"/>
    <property type="match status" value="1"/>
</dbReference>
<accession>A0ABR2V9E8</accession>
<proteinExistence type="inferred from homology"/>